<evidence type="ECO:0000259" key="2">
    <source>
        <dbReference type="PROSITE" id="PS51083"/>
    </source>
</evidence>
<dbReference type="AlphaFoldDB" id="D2A4C1"/>
<proteinExistence type="predicted"/>
<dbReference type="InterPro" id="IPR039646">
    <property type="entry name" value="ZNHIT2"/>
</dbReference>
<dbReference type="eggNOG" id="KOG4317">
    <property type="taxonomic scope" value="Eukaryota"/>
</dbReference>
<evidence type="ECO:0000313" key="4">
    <source>
        <dbReference type="Proteomes" id="UP000007266"/>
    </source>
</evidence>
<reference evidence="3 4" key="2">
    <citation type="journal article" date="2010" name="Nucleic Acids Res.">
        <title>BeetleBase in 2010: revisions to provide comprehensive genomic information for Tribolium castaneum.</title>
        <authorList>
            <person name="Kim H.S."/>
            <person name="Murphy T."/>
            <person name="Xia J."/>
            <person name="Caragea D."/>
            <person name="Park Y."/>
            <person name="Beeman R.W."/>
            <person name="Lorenzen M.D."/>
            <person name="Butcher S."/>
            <person name="Manak J.R."/>
            <person name="Brown S.J."/>
        </authorList>
    </citation>
    <scope>GENOME REANNOTATION</scope>
    <source>
        <strain evidence="3 4">Georgia GA2</strain>
    </source>
</reference>
<dbReference type="Proteomes" id="UP000007266">
    <property type="component" value="Linkage group 6"/>
</dbReference>
<keyword evidence="1" id="KW-0862">Zinc</keyword>
<feature type="domain" description="HIT-type" evidence="2">
    <location>
        <begin position="15"/>
        <end position="48"/>
    </location>
</feature>
<keyword evidence="1" id="KW-0479">Metal-binding</keyword>
<dbReference type="PANTHER" id="PTHR15555">
    <property type="entry name" value="ZINC FINGER HIT DOMAIN CONTAINING PROTEIN 2 PROTEIN FON -RELATED"/>
    <property type="match status" value="1"/>
</dbReference>
<protein>
    <submittedName>
        <fullName evidence="3">Zinc finger HIT domain-containing protein 2-like Protein</fullName>
    </submittedName>
</protein>
<dbReference type="EMBL" id="KQ971348">
    <property type="protein sequence ID" value="EFA04810.2"/>
    <property type="molecule type" value="Genomic_DNA"/>
</dbReference>
<dbReference type="GO" id="GO:0008270">
    <property type="term" value="F:zinc ion binding"/>
    <property type="evidence" value="ECO:0007669"/>
    <property type="project" value="UniProtKB-UniRule"/>
</dbReference>
<reference evidence="3 4" key="1">
    <citation type="journal article" date="2008" name="Nature">
        <title>The genome of the model beetle and pest Tribolium castaneum.</title>
        <authorList>
            <consortium name="Tribolium Genome Sequencing Consortium"/>
            <person name="Richards S."/>
            <person name="Gibbs R.A."/>
            <person name="Weinstock G.M."/>
            <person name="Brown S.J."/>
            <person name="Denell R."/>
            <person name="Beeman R.W."/>
            <person name="Gibbs R."/>
            <person name="Beeman R.W."/>
            <person name="Brown S.J."/>
            <person name="Bucher G."/>
            <person name="Friedrich M."/>
            <person name="Grimmelikhuijzen C.J."/>
            <person name="Klingler M."/>
            <person name="Lorenzen M."/>
            <person name="Richards S."/>
            <person name="Roth S."/>
            <person name="Schroder R."/>
            <person name="Tautz D."/>
            <person name="Zdobnov E.M."/>
            <person name="Muzny D."/>
            <person name="Gibbs R.A."/>
            <person name="Weinstock G.M."/>
            <person name="Attaway T."/>
            <person name="Bell S."/>
            <person name="Buhay C.J."/>
            <person name="Chandrabose M.N."/>
            <person name="Chavez D."/>
            <person name="Clerk-Blankenburg K.P."/>
            <person name="Cree A."/>
            <person name="Dao M."/>
            <person name="Davis C."/>
            <person name="Chacko J."/>
            <person name="Dinh H."/>
            <person name="Dugan-Rocha S."/>
            <person name="Fowler G."/>
            <person name="Garner T.T."/>
            <person name="Garnes J."/>
            <person name="Gnirke A."/>
            <person name="Hawes A."/>
            <person name="Hernandez J."/>
            <person name="Hines S."/>
            <person name="Holder M."/>
            <person name="Hume J."/>
            <person name="Jhangiani S.N."/>
            <person name="Joshi V."/>
            <person name="Khan Z.M."/>
            <person name="Jackson L."/>
            <person name="Kovar C."/>
            <person name="Kowis A."/>
            <person name="Lee S."/>
            <person name="Lewis L.R."/>
            <person name="Margolis J."/>
            <person name="Morgan M."/>
            <person name="Nazareth L.V."/>
            <person name="Nguyen N."/>
            <person name="Okwuonu G."/>
            <person name="Parker D."/>
            <person name="Richards S."/>
            <person name="Ruiz S.J."/>
            <person name="Santibanez J."/>
            <person name="Savard J."/>
            <person name="Scherer S.E."/>
            <person name="Schneider B."/>
            <person name="Sodergren E."/>
            <person name="Tautz D."/>
            <person name="Vattahil S."/>
            <person name="Villasana D."/>
            <person name="White C.S."/>
            <person name="Wright R."/>
            <person name="Park Y."/>
            <person name="Beeman R.W."/>
            <person name="Lord J."/>
            <person name="Oppert B."/>
            <person name="Lorenzen M."/>
            <person name="Brown S."/>
            <person name="Wang L."/>
            <person name="Savard J."/>
            <person name="Tautz D."/>
            <person name="Richards S."/>
            <person name="Weinstock G."/>
            <person name="Gibbs R.A."/>
            <person name="Liu Y."/>
            <person name="Worley K."/>
            <person name="Weinstock G."/>
            <person name="Elsik C.G."/>
            <person name="Reese J.T."/>
            <person name="Elhaik E."/>
            <person name="Landan G."/>
            <person name="Graur D."/>
            <person name="Arensburger P."/>
            <person name="Atkinson P."/>
            <person name="Beeman R.W."/>
            <person name="Beidler J."/>
            <person name="Brown S.J."/>
            <person name="Demuth J.P."/>
            <person name="Drury D.W."/>
            <person name="Du Y.Z."/>
            <person name="Fujiwara H."/>
            <person name="Lorenzen M."/>
            <person name="Maselli V."/>
            <person name="Osanai M."/>
            <person name="Park Y."/>
            <person name="Robertson H.M."/>
            <person name="Tu Z."/>
            <person name="Wang J.J."/>
            <person name="Wang S."/>
            <person name="Richards S."/>
            <person name="Song H."/>
            <person name="Zhang L."/>
            <person name="Sodergren E."/>
            <person name="Werner D."/>
            <person name="Stanke M."/>
            <person name="Morgenstern B."/>
            <person name="Solovyev V."/>
            <person name="Kosarev P."/>
            <person name="Brown G."/>
            <person name="Chen H.C."/>
            <person name="Ermolaeva O."/>
            <person name="Hlavina W."/>
            <person name="Kapustin Y."/>
            <person name="Kiryutin B."/>
            <person name="Kitts P."/>
            <person name="Maglott D."/>
            <person name="Pruitt K."/>
            <person name="Sapojnikov V."/>
            <person name="Souvorov A."/>
            <person name="Mackey A.J."/>
            <person name="Waterhouse R.M."/>
            <person name="Wyder S."/>
            <person name="Zdobnov E.M."/>
            <person name="Zdobnov E.M."/>
            <person name="Wyder S."/>
            <person name="Kriventseva E.V."/>
            <person name="Kadowaki T."/>
            <person name="Bork P."/>
            <person name="Aranda M."/>
            <person name="Bao R."/>
            <person name="Beermann A."/>
            <person name="Berns N."/>
            <person name="Bolognesi R."/>
            <person name="Bonneton F."/>
            <person name="Bopp D."/>
            <person name="Brown S.J."/>
            <person name="Bucher G."/>
            <person name="Butts T."/>
            <person name="Chaumot A."/>
            <person name="Denell R.E."/>
            <person name="Ferrier D.E."/>
            <person name="Friedrich M."/>
            <person name="Gordon C.M."/>
            <person name="Jindra M."/>
            <person name="Klingler M."/>
            <person name="Lan Q."/>
            <person name="Lattorff H.M."/>
            <person name="Laudet V."/>
            <person name="von Levetsow C."/>
            <person name="Liu Z."/>
            <person name="Lutz R."/>
            <person name="Lynch J.A."/>
            <person name="da Fonseca R.N."/>
            <person name="Posnien N."/>
            <person name="Reuter R."/>
            <person name="Roth S."/>
            <person name="Savard J."/>
            <person name="Schinko J.B."/>
            <person name="Schmitt C."/>
            <person name="Schoppmeier M."/>
            <person name="Schroder R."/>
            <person name="Shippy T.D."/>
            <person name="Simonnet F."/>
            <person name="Marques-Souza H."/>
            <person name="Tautz D."/>
            <person name="Tomoyasu Y."/>
            <person name="Trauner J."/>
            <person name="Van der Zee M."/>
            <person name="Vervoort M."/>
            <person name="Wittkopp N."/>
            <person name="Wimmer E.A."/>
            <person name="Yang X."/>
            <person name="Jones A.K."/>
            <person name="Sattelle D.B."/>
            <person name="Ebert P.R."/>
            <person name="Nelson D."/>
            <person name="Scott J.G."/>
            <person name="Beeman R.W."/>
            <person name="Muthukrishnan S."/>
            <person name="Kramer K.J."/>
            <person name="Arakane Y."/>
            <person name="Beeman R.W."/>
            <person name="Zhu Q."/>
            <person name="Hogenkamp D."/>
            <person name="Dixit R."/>
            <person name="Oppert B."/>
            <person name="Jiang H."/>
            <person name="Zou Z."/>
            <person name="Marshall J."/>
            <person name="Elpidina E."/>
            <person name="Vinokurov K."/>
            <person name="Oppert C."/>
            <person name="Zou Z."/>
            <person name="Evans J."/>
            <person name="Lu Z."/>
            <person name="Zhao P."/>
            <person name="Sumathipala N."/>
            <person name="Altincicek B."/>
            <person name="Vilcinskas A."/>
            <person name="Williams M."/>
            <person name="Hultmark D."/>
            <person name="Hetru C."/>
            <person name="Jiang H."/>
            <person name="Grimmelikhuijzen C.J."/>
            <person name="Hauser F."/>
            <person name="Cazzamali G."/>
            <person name="Williamson M."/>
            <person name="Park Y."/>
            <person name="Li B."/>
            <person name="Tanaka Y."/>
            <person name="Predel R."/>
            <person name="Neupert S."/>
            <person name="Schachtner J."/>
            <person name="Verleyen P."/>
            <person name="Raible F."/>
            <person name="Bork P."/>
            <person name="Friedrich M."/>
            <person name="Walden K.K."/>
            <person name="Robertson H.M."/>
            <person name="Angeli S."/>
            <person name="Foret S."/>
            <person name="Bucher G."/>
            <person name="Schuetz S."/>
            <person name="Maleszka R."/>
            <person name="Wimmer E.A."/>
            <person name="Beeman R.W."/>
            <person name="Lorenzen M."/>
            <person name="Tomoyasu Y."/>
            <person name="Miller S.C."/>
            <person name="Grossmann D."/>
            <person name="Bucher G."/>
        </authorList>
    </citation>
    <scope>NUCLEOTIDE SEQUENCE [LARGE SCALE GENOMIC DNA]</scope>
    <source>
        <strain evidence="3 4">Georgia GA2</strain>
    </source>
</reference>
<dbReference type="OMA" id="NDEQESH"/>
<gene>
    <name evidence="3" type="primary">AUGUSTUS-3.0.2_14859</name>
    <name evidence="3" type="ORF">TcasGA2_TC014859</name>
</gene>
<evidence type="ECO:0000256" key="1">
    <source>
        <dbReference type="PROSITE-ProRule" id="PRU00453"/>
    </source>
</evidence>
<dbReference type="FunCoup" id="D2A4C1">
    <property type="interactions" value="199"/>
</dbReference>
<dbReference type="CDD" id="cd23024">
    <property type="entry name" value="zf-HIT_ZNHIT2-3"/>
    <property type="match status" value="1"/>
</dbReference>
<organism evidence="3 4">
    <name type="scientific">Tribolium castaneum</name>
    <name type="common">Red flour beetle</name>
    <dbReference type="NCBI Taxonomy" id="7070"/>
    <lineage>
        <taxon>Eukaryota</taxon>
        <taxon>Metazoa</taxon>
        <taxon>Ecdysozoa</taxon>
        <taxon>Arthropoda</taxon>
        <taxon>Hexapoda</taxon>
        <taxon>Insecta</taxon>
        <taxon>Pterygota</taxon>
        <taxon>Neoptera</taxon>
        <taxon>Endopterygota</taxon>
        <taxon>Coleoptera</taxon>
        <taxon>Polyphaga</taxon>
        <taxon>Cucujiformia</taxon>
        <taxon>Tenebrionidae</taxon>
        <taxon>Tenebrionidae incertae sedis</taxon>
        <taxon>Tribolium</taxon>
    </lineage>
</organism>
<dbReference type="PANTHER" id="PTHR15555:SF0">
    <property type="entry name" value="ZINC FINGER HIT DOMAIN-CONTAINING PROTEIN 2"/>
    <property type="match status" value="1"/>
</dbReference>
<accession>D2A4C1</accession>
<keyword evidence="4" id="KW-1185">Reference proteome</keyword>
<name>D2A4C1_TRICA</name>
<dbReference type="Pfam" id="PF04438">
    <property type="entry name" value="zf-HIT"/>
    <property type="match status" value="1"/>
</dbReference>
<evidence type="ECO:0000313" key="3">
    <source>
        <dbReference type="EMBL" id="EFA04810.2"/>
    </source>
</evidence>
<dbReference type="Gene3D" id="3.30.60.190">
    <property type="match status" value="1"/>
</dbReference>
<keyword evidence="1" id="KW-0863">Zinc-finger</keyword>
<dbReference type="HOGENOM" id="CLU_039057_2_0_1"/>
<sequence length="259" mass="30210">MSKAKIIELDETNTCEFCCNALAKYTCPKCQSKYCTLVCYQSEKHLQCSEEFYKDCIVKELAQEDNEEAKKKMLEILKRSHLEEEELDSDDDDFADIADRLAGVDLDDADQVWEKLTKDEQQEFVAFLKSEDVTKLIPSWEPWWSHKSPNVEEIESCQLYKSECPQLIKIRDFREISKKNPADCVKYNLINVLAAYAFATRYFNGEHHDFAKEVISCVVTISLTLKNNQNFDDYESAVKSVEYESIMVVTFPSYILYFY</sequence>
<dbReference type="PROSITE" id="PS51083">
    <property type="entry name" value="ZF_HIT"/>
    <property type="match status" value="1"/>
</dbReference>
<dbReference type="InParanoid" id="D2A4C1"/>
<dbReference type="InterPro" id="IPR007529">
    <property type="entry name" value="Znf_HIT"/>
</dbReference>
<dbReference type="STRING" id="7070.D2A4C1"/>
<dbReference type="SUPFAM" id="SSF144232">
    <property type="entry name" value="HIT/MYND zinc finger-like"/>
    <property type="match status" value="1"/>
</dbReference>